<dbReference type="EMBL" id="JABFJV010000097">
    <property type="protein sequence ID" value="NOK35172.1"/>
    <property type="molecule type" value="Genomic_DNA"/>
</dbReference>
<dbReference type="InterPro" id="IPR003593">
    <property type="entry name" value="AAA+_ATPase"/>
</dbReference>
<keyword evidence="3" id="KW-0805">Transcription regulation</keyword>
<dbReference type="Gene3D" id="1.10.8.60">
    <property type="match status" value="1"/>
</dbReference>
<keyword evidence="4" id="KW-0804">Transcription</keyword>
<dbReference type="InterPro" id="IPR009057">
    <property type="entry name" value="Homeodomain-like_sf"/>
</dbReference>
<dbReference type="InterPro" id="IPR027417">
    <property type="entry name" value="P-loop_NTPase"/>
</dbReference>
<dbReference type="SUPFAM" id="SSF52172">
    <property type="entry name" value="CheY-like"/>
    <property type="match status" value="1"/>
</dbReference>
<dbReference type="RefSeq" id="WP_120528976.1">
    <property type="nucleotide sequence ID" value="NZ_JABFJV010000097.1"/>
</dbReference>
<feature type="domain" description="Sigma-54 factor interaction" evidence="6">
    <location>
        <begin position="141"/>
        <end position="372"/>
    </location>
</feature>
<dbReference type="GO" id="GO:0000160">
    <property type="term" value="P:phosphorelay signal transduction system"/>
    <property type="evidence" value="ECO:0007669"/>
    <property type="project" value="InterPro"/>
</dbReference>
<dbReference type="Pfam" id="PF25601">
    <property type="entry name" value="AAA_lid_14"/>
    <property type="match status" value="1"/>
</dbReference>
<name>A0A3A8HJ58_9BACT</name>
<dbReference type="Pfam" id="PF00072">
    <property type="entry name" value="Response_reg"/>
    <property type="match status" value="1"/>
</dbReference>
<dbReference type="AlphaFoldDB" id="A0A3A8HJ58"/>
<accession>A0A3A8HJ58</accession>
<feature type="modified residue" description="4-aspartylphosphate" evidence="5">
    <location>
        <position position="53"/>
    </location>
</feature>
<dbReference type="PROSITE" id="PS50045">
    <property type="entry name" value="SIGMA54_INTERACT_4"/>
    <property type="match status" value="1"/>
</dbReference>
<dbReference type="Gene3D" id="1.10.10.60">
    <property type="entry name" value="Homeodomain-like"/>
    <property type="match status" value="1"/>
</dbReference>
<dbReference type="InterPro" id="IPR058031">
    <property type="entry name" value="AAA_lid_NorR"/>
</dbReference>
<evidence type="ECO:0000259" key="6">
    <source>
        <dbReference type="PROSITE" id="PS50045"/>
    </source>
</evidence>
<evidence type="ECO:0000259" key="7">
    <source>
        <dbReference type="PROSITE" id="PS50110"/>
    </source>
</evidence>
<dbReference type="GO" id="GO:0043565">
    <property type="term" value="F:sequence-specific DNA binding"/>
    <property type="evidence" value="ECO:0007669"/>
    <property type="project" value="InterPro"/>
</dbReference>
<dbReference type="Pfam" id="PF00158">
    <property type="entry name" value="Sigma54_activat"/>
    <property type="match status" value="1"/>
</dbReference>
<dbReference type="InterPro" id="IPR011006">
    <property type="entry name" value="CheY-like_superfamily"/>
</dbReference>
<keyword evidence="1" id="KW-0547">Nucleotide-binding</keyword>
<dbReference type="SUPFAM" id="SSF52540">
    <property type="entry name" value="P-loop containing nucleoside triphosphate hydrolases"/>
    <property type="match status" value="1"/>
</dbReference>
<dbReference type="PROSITE" id="PS00688">
    <property type="entry name" value="SIGMA54_INTERACT_3"/>
    <property type="match status" value="1"/>
</dbReference>
<keyword evidence="5" id="KW-0597">Phosphoprotein</keyword>
<dbReference type="InterPro" id="IPR025944">
    <property type="entry name" value="Sigma_54_int_dom_CS"/>
</dbReference>
<dbReference type="InterPro" id="IPR001789">
    <property type="entry name" value="Sig_transdc_resp-reg_receiver"/>
</dbReference>
<evidence type="ECO:0000256" key="1">
    <source>
        <dbReference type="ARBA" id="ARBA00022741"/>
    </source>
</evidence>
<dbReference type="InterPro" id="IPR002197">
    <property type="entry name" value="HTH_Fis"/>
</dbReference>
<reference evidence="8 9" key="1">
    <citation type="submission" date="2020-05" db="EMBL/GenBank/DDBJ databases">
        <authorList>
            <person name="Whitworth D."/>
        </authorList>
    </citation>
    <scope>NUCLEOTIDE SEQUENCE [LARGE SCALE GENOMIC DNA]</scope>
    <source>
        <strain evidence="8 9">AB043B</strain>
    </source>
</reference>
<organism evidence="8 9">
    <name type="scientific">Corallococcus exercitus</name>
    <dbReference type="NCBI Taxonomy" id="2316736"/>
    <lineage>
        <taxon>Bacteria</taxon>
        <taxon>Pseudomonadati</taxon>
        <taxon>Myxococcota</taxon>
        <taxon>Myxococcia</taxon>
        <taxon>Myxococcales</taxon>
        <taxon>Cystobacterineae</taxon>
        <taxon>Myxococcaceae</taxon>
        <taxon>Corallococcus</taxon>
    </lineage>
</organism>
<sequence length="455" mass="49220">MSLPVLLVDDDRAFSSIAAVALQREGFSLTVAHSLHEARATLAKATPVLVVLDRRLPDGDGLAFLPELKAHAPGVAVVMVTAHGDIASAVDAVRAGAADYLAKPVELADLVLRARRALDASRLRDRLETAEAELSGRRRLVPPTSAAMQRVFAMLERIAASPRSPVLLLGETGVGKEQLARHLHALASKDGGAPFVHINCAALPEQTVESELFGHEKGAFTDARTARRGLVEVAHGGVLFLDEVGELPLALQAKLLTFLDSGRFRRLGGTTEQTSTARIVAATNRDLPKQMSGGNFREDLWFRLSVFRIDIPPLRKRREDVLPLAEGMLADLGRELGRRDVSLGMKARARLAAYAFPGNVRELRNILERALVLEPGPELELEVLGGTPSVSNAVNVEAPAEVAPGAFSVTEPVPMEDLERAYVRWVLERQGGRRMEAAKALGLSYPTFLKRLGDE</sequence>
<evidence type="ECO:0000256" key="3">
    <source>
        <dbReference type="ARBA" id="ARBA00023015"/>
    </source>
</evidence>
<evidence type="ECO:0000313" key="9">
    <source>
        <dbReference type="Proteomes" id="UP000563426"/>
    </source>
</evidence>
<dbReference type="PANTHER" id="PTHR32071">
    <property type="entry name" value="TRANSCRIPTIONAL REGULATORY PROTEIN"/>
    <property type="match status" value="1"/>
</dbReference>
<dbReference type="GO" id="GO:0006355">
    <property type="term" value="P:regulation of DNA-templated transcription"/>
    <property type="evidence" value="ECO:0007669"/>
    <property type="project" value="InterPro"/>
</dbReference>
<evidence type="ECO:0000313" key="8">
    <source>
        <dbReference type="EMBL" id="NOK35172.1"/>
    </source>
</evidence>
<comment type="caution">
    <text evidence="8">The sequence shown here is derived from an EMBL/GenBank/DDBJ whole genome shotgun (WGS) entry which is preliminary data.</text>
</comment>
<dbReference type="PROSITE" id="PS00675">
    <property type="entry name" value="SIGMA54_INTERACT_1"/>
    <property type="match status" value="1"/>
</dbReference>
<dbReference type="SMART" id="SM00382">
    <property type="entry name" value="AAA"/>
    <property type="match status" value="1"/>
</dbReference>
<dbReference type="OrthoDB" id="9763792at2"/>
<dbReference type="Proteomes" id="UP000563426">
    <property type="component" value="Unassembled WGS sequence"/>
</dbReference>
<evidence type="ECO:0000256" key="5">
    <source>
        <dbReference type="PROSITE-ProRule" id="PRU00169"/>
    </source>
</evidence>
<dbReference type="FunFam" id="3.40.50.300:FF:000006">
    <property type="entry name" value="DNA-binding transcriptional regulator NtrC"/>
    <property type="match status" value="1"/>
</dbReference>
<protein>
    <submittedName>
        <fullName evidence="8">Sigma-54-dependent Fis family transcriptional regulator</fullName>
    </submittedName>
</protein>
<dbReference type="SUPFAM" id="SSF46689">
    <property type="entry name" value="Homeodomain-like"/>
    <property type="match status" value="1"/>
</dbReference>
<feature type="domain" description="Response regulatory" evidence="7">
    <location>
        <begin position="4"/>
        <end position="118"/>
    </location>
</feature>
<dbReference type="Pfam" id="PF02954">
    <property type="entry name" value="HTH_8"/>
    <property type="match status" value="1"/>
</dbReference>
<dbReference type="Gene3D" id="3.40.50.300">
    <property type="entry name" value="P-loop containing nucleotide triphosphate hydrolases"/>
    <property type="match status" value="1"/>
</dbReference>
<gene>
    <name evidence="8" type="ORF">HMI49_18390</name>
</gene>
<evidence type="ECO:0000256" key="4">
    <source>
        <dbReference type="ARBA" id="ARBA00023163"/>
    </source>
</evidence>
<evidence type="ECO:0000256" key="2">
    <source>
        <dbReference type="ARBA" id="ARBA00022840"/>
    </source>
</evidence>
<dbReference type="SMART" id="SM00448">
    <property type="entry name" value="REC"/>
    <property type="match status" value="1"/>
</dbReference>
<dbReference type="PROSITE" id="PS50110">
    <property type="entry name" value="RESPONSE_REGULATORY"/>
    <property type="match status" value="1"/>
</dbReference>
<proteinExistence type="predicted"/>
<dbReference type="CDD" id="cd00009">
    <property type="entry name" value="AAA"/>
    <property type="match status" value="1"/>
</dbReference>
<dbReference type="InterPro" id="IPR002078">
    <property type="entry name" value="Sigma_54_int"/>
</dbReference>
<keyword evidence="9" id="KW-1185">Reference proteome</keyword>
<dbReference type="GO" id="GO:0005524">
    <property type="term" value="F:ATP binding"/>
    <property type="evidence" value="ECO:0007669"/>
    <property type="project" value="UniProtKB-KW"/>
</dbReference>
<keyword evidence="2" id="KW-0067">ATP-binding</keyword>
<dbReference type="Gene3D" id="3.40.50.2300">
    <property type="match status" value="1"/>
</dbReference>
<dbReference type="InterPro" id="IPR025662">
    <property type="entry name" value="Sigma_54_int_dom_ATP-bd_1"/>
</dbReference>